<dbReference type="AlphaFoldDB" id="A0A1H7PG81"/>
<dbReference type="NCBIfam" id="NF006531">
    <property type="entry name" value="PRK09004.1"/>
    <property type="match status" value="1"/>
</dbReference>
<accession>A0A1H7PG81</accession>
<dbReference type="PANTHER" id="PTHR19384">
    <property type="entry name" value="NITRIC OXIDE SYNTHASE-RELATED"/>
    <property type="match status" value="1"/>
</dbReference>
<dbReference type="RefSeq" id="WP_085285203.1">
    <property type="nucleotide sequence ID" value="NZ_FOBI01000009.1"/>
</dbReference>
<evidence type="ECO:0000259" key="4">
    <source>
        <dbReference type="PROSITE" id="PS50902"/>
    </source>
</evidence>
<feature type="domain" description="Flavodoxin-like" evidence="4">
    <location>
        <begin position="4"/>
        <end position="144"/>
    </location>
</feature>
<dbReference type="SUPFAM" id="SSF52218">
    <property type="entry name" value="Flavoproteins"/>
    <property type="match status" value="1"/>
</dbReference>
<dbReference type="InterPro" id="IPR029039">
    <property type="entry name" value="Flavoprotein-like_sf"/>
</dbReference>
<keyword evidence="6" id="KW-1185">Reference proteome</keyword>
<dbReference type="PROSITE" id="PS50902">
    <property type="entry name" value="FLAVODOXIN_LIKE"/>
    <property type="match status" value="1"/>
</dbReference>
<dbReference type="OrthoDB" id="359268at2"/>
<keyword evidence="3" id="KW-0288">FMN</keyword>
<reference evidence="6" key="1">
    <citation type="submission" date="2016-10" db="EMBL/GenBank/DDBJ databases">
        <authorList>
            <person name="Varghese N."/>
            <person name="Submissions S."/>
        </authorList>
    </citation>
    <scope>NUCLEOTIDE SEQUENCE [LARGE SCALE GENOMIC DNA]</scope>
    <source>
        <strain evidence="6">CGMCC 1.9127</strain>
    </source>
</reference>
<keyword evidence="2" id="KW-0285">Flavoprotein</keyword>
<name>A0A1H7PG81_9GAMM</name>
<dbReference type="PANTHER" id="PTHR19384:SF128">
    <property type="entry name" value="NADPH OXIDOREDUCTASE A"/>
    <property type="match status" value="1"/>
</dbReference>
<evidence type="ECO:0000313" key="5">
    <source>
        <dbReference type="EMBL" id="SEL34781.1"/>
    </source>
</evidence>
<dbReference type="EMBL" id="FOBI01000009">
    <property type="protein sequence ID" value="SEL34781.1"/>
    <property type="molecule type" value="Genomic_DNA"/>
</dbReference>
<dbReference type="InterPro" id="IPR008254">
    <property type="entry name" value="Flavodoxin/NO_synth"/>
</dbReference>
<comment type="cofactor">
    <cofactor evidence="1">
        <name>FMN</name>
        <dbReference type="ChEBI" id="CHEBI:58210"/>
    </cofactor>
</comment>
<evidence type="ECO:0000256" key="1">
    <source>
        <dbReference type="ARBA" id="ARBA00001917"/>
    </source>
</evidence>
<evidence type="ECO:0000313" key="6">
    <source>
        <dbReference type="Proteomes" id="UP000199297"/>
    </source>
</evidence>
<protein>
    <submittedName>
        <fullName evidence="5">MioC protein</fullName>
    </submittedName>
</protein>
<dbReference type="STRING" id="641665.GCA_002104455_00809"/>
<gene>
    <name evidence="5" type="ORF">SAMN05216262_109111</name>
</gene>
<dbReference type="Proteomes" id="UP000199297">
    <property type="component" value="Unassembled WGS sequence"/>
</dbReference>
<proteinExistence type="predicted"/>
<sequence length="147" mass="16289">MSSFQIIVGSMLGGSEYVAEACEETLVTLGHQVQLHFQPDLAQIPSENQTWLICTSTHGAGDYPDNIQAFVTDLEKTDHDLSSMSFLVIGLGDSSYDTFCYAAKNINKLLISKGCKETIPLLTIDMSTDIDPELRSQEWLMTNKDHL</sequence>
<dbReference type="GO" id="GO:0010181">
    <property type="term" value="F:FMN binding"/>
    <property type="evidence" value="ECO:0007669"/>
    <property type="project" value="InterPro"/>
</dbReference>
<dbReference type="Pfam" id="PF00258">
    <property type="entry name" value="Flavodoxin_1"/>
    <property type="match status" value="1"/>
</dbReference>
<evidence type="ECO:0000256" key="2">
    <source>
        <dbReference type="ARBA" id="ARBA00022630"/>
    </source>
</evidence>
<dbReference type="GO" id="GO:0016491">
    <property type="term" value="F:oxidoreductase activity"/>
    <property type="evidence" value="ECO:0007669"/>
    <property type="project" value="TreeGrafter"/>
</dbReference>
<dbReference type="Gene3D" id="3.40.50.360">
    <property type="match status" value="1"/>
</dbReference>
<dbReference type="GO" id="GO:0050660">
    <property type="term" value="F:flavin adenine dinucleotide binding"/>
    <property type="evidence" value="ECO:0007669"/>
    <property type="project" value="TreeGrafter"/>
</dbReference>
<organism evidence="5 6">
    <name type="scientific">Colwellia chukchiensis</name>
    <dbReference type="NCBI Taxonomy" id="641665"/>
    <lineage>
        <taxon>Bacteria</taxon>
        <taxon>Pseudomonadati</taxon>
        <taxon>Pseudomonadota</taxon>
        <taxon>Gammaproteobacteria</taxon>
        <taxon>Alteromonadales</taxon>
        <taxon>Colwelliaceae</taxon>
        <taxon>Colwellia</taxon>
    </lineage>
</organism>
<evidence type="ECO:0000256" key="3">
    <source>
        <dbReference type="ARBA" id="ARBA00022643"/>
    </source>
</evidence>
<dbReference type="GO" id="GO:0005829">
    <property type="term" value="C:cytosol"/>
    <property type="evidence" value="ECO:0007669"/>
    <property type="project" value="TreeGrafter"/>
</dbReference>